<reference evidence="1" key="1">
    <citation type="journal article" date="2021" name="Open Biol.">
        <title>Shared evolutionary footprints suggest mitochondrial oxidative damage underlies multiple complex I losses in fungi.</title>
        <authorList>
            <person name="Schikora-Tamarit M.A."/>
            <person name="Marcet-Houben M."/>
            <person name="Nosek J."/>
            <person name="Gabaldon T."/>
        </authorList>
    </citation>
    <scope>NUCLEOTIDE SEQUENCE</scope>
    <source>
        <strain evidence="1">NCAIM Y.01608</strain>
    </source>
</reference>
<dbReference type="EMBL" id="JAEUBD010000146">
    <property type="protein sequence ID" value="KAH3676575.1"/>
    <property type="molecule type" value="Genomic_DNA"/>
</dbReference>
<reference evidence="1" key="2">
    <citation type="submission" date="2021-01" db="EMBL/GenBank/DDBJ databases">
        <authorList>
            <person name="Schikora-Tamarit M.A."/>
        </authorList>
    </citation>
    <scope>NUCLEOTIDE SEQUENCE</scope>
    <source>
        <strain evidence="1">NCAIM Y.01608</strain>
    </source>
</reference>
<dbReference type="AlphaFoldDB" id="A0A9P8PS42"/>
<sequence>MEARSMFLSNRTSTILSAVECCNEVDAPWRVFITWSRSFWSSRCATSSAGPPLLDLMIGTEPIVRTAANSPLAILSAMEVMSDSVVFGLLNWEYTLGKSSENRFGSVTTKSRYWSNTCLILPAFPLKATFFANSSSSDRLRLEVKLT</sequence>
<proteinExistence type="predicted"/>
<organism evidence="1 2">
    <name type="scientific">Ogataea polymorpha</name>
    <dbReference type="NCBI Taxonomy" id="460523"/>
    <lineage>
        <taxon>Eukaryota</taxon>
        <taxon>Fungi</taxon>
        <taxon>Dikarya</taxon>
        <taxon>Ascomycota</taxon>
        <taxon>Saccharomycotina</taxon>
        <taxon>Pichiomycetes</taxon>
        <taxon>Pichiales</taxon>
        <taxon>Pichiaceae</taxon>
        <taxon>Ogataea</taxon>
    </lineage>
</organism>
<name>A0A9P8PS42_9ASCO</name>
<dbReference type="Proteomes" id="UP000788993">
    <property type="component" value="Unassembled WGS sequence"/>
</dbReference>
<evidence type="ECO:0000313" key="2">
    <source>
        <dbReference type="Proteomes" id="UP000788993"/>
    </source>
</evidence>
<keyword evidence="2" id="KW-1185">Reference proteome</keyword>
<accession>A0A9P8PS42</accession>
<protein>
    <submittedName>
        <fullName evidence="1">Uncharacterized protein</fullName>
    </submittedName>
</protein>
<comment type="caution">
    <text evidence="1">The sequence shown here is derived from an EMBL/GenBank/DDBJ whole genome shotgun (WGS) entry which is preliminary data.</text>
</comment>
<gene>
    <name evidence="1" type="ORF">OGATHE_001064</name>
</gene>
<evidence type="ECO:0000313" key="1">
    <source>
        <dbReference type="EMBL" id="KAH3676575.1"/>
    </source>
</evidence>